<evidence type="ECO:0000256" key="2">
    <source>
        <dbReference type="ARBA" id="ARBA00005988"/>
    </source>
</evidence>
<feature type="active site" description="Proton donor/acceptor" evidence="8">
    <location>
        <position position="302"/>
    </location>
</feature>
<evidence type="ECO:0000256" key="5">
    <source>
        <dbReference type="ARBA" id="ARBA00022801"/>
    </source>
</evidence>
<keyword evidence="5" id="KW-0378">Hydrolase</keyword>
<feature type="domain" description="Peptidase M14" evidence="10">
    <location>
        <begin position="37"/>
        <end position="332"/>
    </location>
</feature>
<evidence type="ECO:0000256" key="4">
    <source>
        <dbReference type="ARBA" id="ARBA00022723"/>
    </source>
</evidence>
<dbReference type="CDD" id="cd03858">
    <property type="entry name" value="M14_CP_N-E_like"/>
    <property type="match status" value="1"/>
</dbReference>
<dbReference type="Gene3D" id="3.40.630.10">
    <property type="entry name" value="Zn peptidases"/>
    <property type="match status" value="1"/>
</dbReference>
<dbReference type="InterPro" id="IPR050753">
    <property type="entry name" value="Peptidase_M14_domain"/>
</dbReference>
<evidence type="ECO:0000256" key="6">
    <source>
        <dbReference type="ARBA" id="ARBA00022833"/>
    </source>
</evidence>
<evidence type="ECO:0000313" key="11">
    <source>
        <dbReference type="Proteomes" id="UP000515163"/>
    </source>
</evidence>
<proteinExistence type="inferred from homology"/>
<dbReference type="GO" id="GO:0006518">
    <property type="term" value="P:peptide metabolic process"/>
    <property type="evidence" value="ECO:0007669"/>
    <property type="project" value="TreeGrafter"/>
</dbReference>
<dbReference type="PROSITE" id="PS00132">
    <property type="entry name" value="CARBOXYPEPT_ZN_1"/>
    <property type="match status" value="1"/>
</dbReference>
<keyword evidence="9" id="KW-0812">Transmembrane</keyword>
<gene>
    <name evidence="12 13" type="primary">LOC116299480</name>
</gene>
<dbReference type="PRINTS" id="PR00765">
    <property type="entry name" value="CRBOXYPTASEA"/>
</dbReference>
<keyword evidence="6" id="KW-0862">Zinc</keyword>
<dbReference type="OrthoDB" id="10249045at2759"/>
<keyword evidence="9" id="KW-0472">Membrane</keyword>
<sequence>MEANQWHGVVFTIFVFYFLPLCTVKVQSESVLPIKFVHHNNTEMDAILDALASKFPNITRLYSIGKTYQGKKLRVLEITKNPGKHIAGKPEFKYIGNMHGNEVVGRELLLLLAEHLCEGYGRLPGITQMLDTTRIHVLPSMNPDGWDSATEGDCTSVIGRFNSNGVDLNRNFPDPYDERLNPLQPETKAVMNWIKSEPFVLSANLHGGTLVANYPYDNIPPELKMSTVRVYYGSPDDDVFVKMSKAYSYEHPTMHKGVPKCSIHHTENFKDGITNGAAWYPISGGMQDYNYYFSNCFEITLELGCCKFPPARYLRAYWYANRRALLTYIDLVHTMGIRGFVLDEDGNPIPGAKIIVGDRTKKIKTWKDGDFWRLVKEGTYVVKARKHGYKNSRKIIKVYGNVSTFVNFTLVKKTKAIKTHDLDLSSVLYEAGKNLSFHANKYKTKRLRLSVVDGAGHCVCSCFALSLAMLVVPFVVNVYQ</sequence>
<dbReference type="PANTHER" id="PTHR11532:SF73">
    <property type="entry name" value="CARBOXYPEPTIDASE D"/>
    <property type="match status" value="1"/>
</dbReference>
<evidence type="ECO:0000256" key="8">
    <source>
        <dbReference type="PROSITE-ProRule" id="PRU01379"/>
    </source>
</evidence>
<comment type="cofactor">
    <cofactor evidence="1">
        <name>Zn(2+)</name>
        <dbReference type="ChEBI" id="CHEBI:29105"/>
    </cofactor>
</comment>
<dbReference type="AlphaFoldDB" id="A0A6P8I5Y3"/>
<dbReference type="GeneID" id="116299480"/>
<evidence type="ECO:0000256" key="9">
    <source>
        <dbReference type="SAM" id="Phobius"/>
    </source>
</evidence>
<dbReference type="Proteomes" id="UP000515163">
    <property type="component" value="Unplaced"/>
</dbReference>
<accession>A0A6P8I5Y3</accession>
<keyword evidence="9" id="KW-1133">Transmembrane helix</keyword>
<evidence type="ECO:0000313" key="12">
    <source>
        <dbReference type="RefSeq" id="XP_031563999.1"/>
    </source>
</evidence>
<dbReference type="GO" id="GO:0004181">
    <property type="term" value="F:metallocarboxypeptidase activity"/>
    <property type="evidence" value="ECO:0007669"/>
    <property type="project" value="InterPro"/>
</dbReference>
<keyword evidence="4" id="KW-0479">Metal-binding</keyword>
<dbReference type="RefSeq" id="XP_031563999.1">
    <property type="nucleotide sequence ID" value="XM_031708139.1"/>
</dbReference>
<keyword evidence="11" id="KW-1185">Reference proteome</keyword>
<dbReference type="RefSeq" id="XP_031564000.1">
    <property type="nucleotide sequence ID" value="XM_031708140.1"/>
</dbReference>
<dbReference type="FunFam" id="3.40.630.10:FF:000125">
    <property type="entry name" value="Carboxypeptidase D"/>
    <property type="match status" value="1"/>
</dbReference>
<evidence type="ECO:0000256" key="7">
    <source>
        <dbReference type="ARBA" id="ARBA00023180"/>
    </source>
</evidence>
<organism evidence="11 12">
    <name type="scientific">Actinia tenebrosa</name>
    <name type="common">Australian red waratah sea anemone</name>
    <dbReference type="NCBI Taxonomy" id="6105"/>
    <lineage>
        <taxon>Eukaryota</taxon>
        <taxon>Metazoa</taxon>
        <taxon>Cnidaria</taxon>
        <taxon>Anthozoa</taxon>
        <taxon>Hexacorallia</taxon>
        <taxon>Actiniaria</taxon>
        <taxon>Actiniidae</taxon>
        <taxon>Actinia</taxon>
    </lineage>
</organism>
<evidence type="ECO:0000256" key="3">
    <source>
        <dbReference type="ARBA" id="ARBA00022645"/>
    </source>
</evidence>
<dbReference type="Pfam" id="PF13620">
    <property type="entry name" value="CarboxypepD_reg"/>
    <property type="match status" value="1"/>
</dbReference>
<dbReference type="Gene3D" id="2.60.40.1120">
    <property type="entry name" value="Carboxypeptidase-like, regulatory domain"/>
    <property type="match status" value="1"/>
</dbReference>
<evidence type="ECO:0000313" key="13">
    <source>
        <dbReference type="RefSeq" id="XP_031564000.1"/>
    </source>
</evidence>
<dbReference type="Pfam" id="PF00246">
    <property type="entry name" value="Peptidase_M14"/>
    <property type="match status" value="1"/>
</dbReference>
<dbReference type="GO" id="GO:0008270">
    <property type="term" value="F:zinc ion binding"/>
    <property type="evidence" value="ECO:0007669"/>
    <property type="project" value="InterPro"/>
</dbReference>
<protein>
    <submittedName>
        <fullName evidence="12 13">Carboxypeptidase D-like</fullName>
    </submittedName>
</protein>
<dbReference type="PROSITE" id="PS00133">
    <property type="entry name" value="CARBOXYPEPT_ZN_2"/>
    <property type="match status" value="1"/>
</dbReference>
<dbReference type="KEGG" id="aten:116299480"/>
<dbReference type="PROSITE" id="PS52035">
    <property type="entry name" value="PEPTIDASE_M14"/>
    <property type="match status" value="1"/>
</dbReference>
<dbReference type="InterPro" id="IPR057247">
    <property type="entry name" value="CARBOXYPEPT_ZN_2"/>
</dbReference>
<name>A0A6P8I5Y3_ACTTE</name>
<dbReference type="SUPFAM" id="SSF53187">
    <property type="entry name" value="Zn-dependent exopeptidases"/>
    <property type="match status" value="1"/>
</dbReference>
<keyword evidence="3" id="KW-0645">Protease</keyword>
<dbReference type="GO" id="GO:0016485">
    <property type="term" value="P:protein processing"/>
    <property type="evidence" value="ECO:0007669"/>
    <property type="project" value="TreeGrafter"/>
</dbReference>
<evidence type="ECO:0000259" key="10">
    <source>
        <dbReference type="PROSITE" id="PS52035"/>
    </source>
</evidence>
<dbReference type="InterPro" id="IPR000834">
    <property type="entry name" value="Peptidase_M14"/>
</dbReference>
<dbReference type="SMART" id="SM00631">
    <property type="entry name" value="Zn_pept"/>
    <property type="match status" value="1"/>
</dbReference>
<reference evidence="12 13" key="1">
    <citation type="submission" date="2025-04" db="UniProtKB">
        <authorList>
            <consortium name="RefSeq"/>
        </authorList>
    </citation>
    <scope>IDENTIFICATION</scope>
    <source>
        <tissue evidence="12 13">Tentacle</tissue>
    </source>
</reference>
<dbReference type="GO" id="GO:0005615">
    <property type="term" value="C:extracellular space"/>
    <property type="evidence" value="ECO:0007669"/>
    <property type="project" value="TreeGrafter"/>
</dbReference>
<evidence type="ECO:0000256" key="1">
    <source>
        <dbReference type="ARBA" id="ARBA00001947"/>
    </source>
</evidence>
<feature type="transmembrane region" description="Helical" evidence="9">
    <location>
        <begin position="6"/>
        <end position="26"/>
    </location>
</feature>
<feature type="transmembrane region" description="Helical" evidence="9">
    <location>
        <begin position="451"/>
        <end position="476"/>
    </location>
</feature>
<dbReference type="InterPro" id="IPR057246">
    <property type="entry name" value="CARBOXYPEPT_ZN_1"/>
</dbReference>
<keyword evidence="7" id="KW-0325">Glycoprotein</keyword>
<dbReference type="InterPro" id="IPR008969">
    <property type="entry name" value="CarboxyPept-like_regulatory"/>
</dbReference>
<dbReference type="PANTHER" id="PTHR11532">
    <property type="entry name" value="PROTEASE M14 CARBOXYPEPTIDASE"/>
    <property type="match status" value="1"/>
</dbReference>
<keyword evidence="3" id="KW-0121">Carboxypeptidase</keyword>
<dbReference type="CDD" id="cd11308">
    <property type="entry name" value="Peptidase_M14NE-CP-C_like"/>
    <property type="match status" value="1"/>
</dbReference>
<dbReference type="SUPFAM" id="SSF49464">
    <property type="entry name" value="Carboxypeptidase regulatory domain-like"/>
    <property type="match status" value="1"/>
</dbReference>
<comment type="similarity">
    <text evidence="2 8">Belongs to the peptidase M14 family.</text>
</comment>